<keyword evidence="9" id="KW-0106">Calcium</keyword>
<keyword evidence="13" id="KW-0732">Signal</keyword>
<sequence>MNLCWSLLLLLLTNMLCFSVKAQTPDWENHEVFGVNKRPAYAHSFPFRDIDRAIDNQFERSPYYKSLNGAWDFKWSVNPAQRPEDFFKTGFSTKEWDKIPVPADWQMEGYGTPIYTNVNYPFEANPPFIPHEYNPVGSYVTHFDVPEAWQGEQVILHLGGVNSAFYLWVNGRKVGYAQDSKLPSEFDVTPYLKSRNNKLALEVYRWCDGSYLEGQDMWRFSGIERDVYLYALPSTHIADFFVQAGLTNNYQDGVFRLEAAINGAGATTQLEVSLKDKDGKTLFSKTKDARSGGVTFETTLPKISSWSAEIPNLYQVFLTLRNEEGEIIEIRTSKVGFRTIEIKDRQLLVNGQPVLMKGVNRHEHDRMKGHVVSRADMLEDIRLMKQFNINAVRAAHYPNDPHWYDLCDQYGLYVVNEANIESHGLGVYDVPSNGYVMNNILVRDPSWLPAKKDRVQRMFERDKNHPSVITWSLGNEAGQGDNFKKLYKWLKDNDPTRPVQYEQAWTDDYTDIVAPMYAQIPFIEDFLKLEDERPLILCEYSHAMGNSNGNFKDYWDLIRREPQLQGGFVWDWMDQGLLRHTPAGQAYTAYGGDFGPEDIISDADFCLNGLLFADRSPKPALWEVRKVYQNFWFEAVDLEKGKIKISNEHFFQSSEPYDFRYEIKSEGIVVESGLLALSKPIPPTGSRVADIPFDIDPQPGREYFLNLYAELKKENGILPQHHVAATEQFLLPFYQPEGAAAEEGAGKLSKMENQTHWFVTGEDFVIIFDKSKGNLSDWKYHGRDLLGRGLQPNFWRVPTSNDRGAKAHERMAVWRDVEQQKVLTALEVSQPDESTVKVEAKAELGKARSAYHVTYLIRGDGSVDVNVDFAKGDLTLPELPRFGMNLEMPGDFNQVKWYGKGPYETYQDRASAAFVDVYSGRVIDQHTPYPVPQESGNKTGVRWIQVTNEQGLGLHIQGGTVLNASTYHFTINDLDSGLTHYYELPHRNLTEVNIDLAQRGVGGDNSWGNEVHTQYRLMDDEYSYSFTIKPINDQTYR</sequence>
<dbReference type="InterPro" id="IPR014718">
    <property type="entry name" value="GH-type_carb-bd"/>
</dbReference>
<proteinExistence type="inferred from homology"/>
<evidence type="ECO:0000256" key="13">
    <source>
        <dbReference type="SAM" id="SignalP"/>
    </source>
</evidence>
<dbReference type="EC" id="3.2.1.23" evidence="6 12"/>
<feature type="domain" description="Beta galactosidase small chain/" evidence="14">
    <location>
        <begin position="758"/>
        <end position="1029"/>
    </location>
</feature>
<dbReference type="FunFam" id="3.20.20.80:FF:000018">
    <property type="entry name" value="Beta-galactosidase"/>
    <property type="match status" value="1"/>
</dbReference>
<dbReference type="STRING" id="1524460.IX84_02910"/>
<comment type="cofactor">
    <cofactor evidence="2">
        <name>Ca(2+)</name>
        <dbReference type="ChEBI" id="CHEBI:29108"/>
    </cofactor>
</comment>
<comment type="subunit">
    <text evidence="5">Monomer.</text>
</comment>
<dbReference type="InterPro" id="IPR013783">
    <property type="entry name" value="Ig-like_fold"/>
</dbReference>
<dbReference type="Gene3D" id="2.60.120.260">
    <property type="entry name" value="Galactose-binding domain-like"/>
    <property type="match status" value="1"/>
</dbReference>
<dbReference type="SUPFAM" id="SSF49303">
    <property type="entry name" value="beta-Galactosidase/glucuronidase domain"/>
    <property type="match status" value="2"/>
</dbReference>
<dbReference type="Pfam" id="PF02836">
    <property type="entry name" value="Glyco_hydro_2_C"/>
    <property type="match status" value="1"/>
</dbReference>
<dbReference type="InterPro" id="IPR006102">
    <property type="entry name" value="Ig-like_GH2"/>
</dbReference>
<dbReference type="InterPro" id="IPR036156">
    <property type="entry name" value="Beta-gal/glucu_dom_sf"/>
</dbReference>
<dbReference type="PANTHER" id="PTHR46323">
    <property type="entry name" value="BETA-GALACTOSIDASE"/>
    <property type="match status" value="1"/>
</dbReference>
<evidence type="ECO:0000256" key="10">
    <source>
        <dbReference type="ARBA" id="ARBA00023295"/>
    </source>
</evidence>
<comment type="cofactor">
    <cofactor evidence="3">
        <name>Na(+)</name>
        <dbReference type="ChEBI" id="CHEBI:29101"/>
    </cofactor>
</comment>
<reference evidence="15 16" key="1">
    <citation type="journal article" date="2014" name="Int. J. Syst. Evol. Microbiol.">
        <title>Phaeodactylibacter xiamenensis gen. nov., sp. nov., a member of the family Saprospiraceae isolated from the marine alga Phaeodactylum tricornutum.</title>
        <authorList>
            <person name="Chen Z.Jr."/>
            <person name="Lei X."/>
            <person name="Lai Q."/>
            <person name="Li Y."/>
            <person name="Zhang B."/>
            <person name="Zhang J."/>
            <person name="Zhang H."/>
            <person name="Yang L."/>
            <person name="Zheng W."/>
            <person name="Tian Y."/>
            <person name="Yu Z."/>
            <person name="Xu H.Jr."/>
            <person name="Zheng T."/>
        </authorList>
    </citation>
    <scope>NUCLEOTIDE SEQUENCE [LARGE SCALE GENOMIC DNA]</scope>
    <source>
        <strain evidence="15 16">KD52</strain>
    </source>
</reference>
<keyword evidence="8 12" id="KW-0378">Hydrolase</keyword>
<dbReference type="PRINTS" id="PR00132">
    <property type="entry name" value="GLHYDRLASE2"/>
</dbReference>
<dbReference type="Gene3D" id="2.70.98.10">
    <property type="match status" value="1"/>
</dbReference>
<dbReference type="InterPro" id="IPR032312">
    <property type="entry name" value="LacZ_4"/>
</dbReference>
<comment type="caution">
    <text evidence="15">The sequence shown here is derived from an EMBL/GenBank/DDBJ whole genome shotgun (WGS) entry which is preliminary data.</text>
</comment>
<dbReference type="InterPro" id="IPR008979">
    <property type="entry name" value="Galactose-bd-like_sf"/>
</dbReference>
<dbReference type="SUPFAM" id="SSF49785">
    <property type="entry name" value="Galactose-binding domain-like"/>
    <property type="match status" value="1"/>
</dbReference>
<dbReference type="GO" id="GO:0009341">
    <property type="term" value="C:beta-galactosidase complex"/>
    <property type="evidence" value="ECO:0007669"/>
    <property type="project" value="InterPro"/>
</dbReference>
<evidence type="ECO:0000256" key="7">
    <source>
        <dbReference type="ARBA" id="ARBA00013303"/>
    </source>
</evidence>
<dbReference type="Pfam" id="PF02929">
    <property type="entry name" value="Bgal_small_N"/>
    <property type="match status" value="1"/>
</dbReference>
<feature type="signal peptide" evidence="13">
    <location>
        <begin position="1"/>
        <end position="22"/>
    </location>
</feature>
<dbReference type="SUPFAM" id="SSF74650">
    <property type="entry name" value="Galactose mutarotase-like"/>
    <property type="match status" value="1"/>
</dbReference>
<dbReference type="Pfam" id="PF00703">
    <property type="entry name" value="Glyco_hydro_2"/>
    <property type="match status" value="1"/>
</dbReference>
<evidence type="ECO:0000256" key="2">
    <source>
        <dbReference type="ARBA" id="ARBA00001913"/>
    </source>
</evidence>
<gene>
    <name evidence="15" type="ORF">IX84_02910</name>
</gene>
<evidence type="ECO:0000256" key="6">
    <source>
        <dbReference type="ARBA" id="ARBA00012756"/>
    </source>
</evidence>
<dbReference type="Proteomes" id="UP000029736">
    <property type="component" value="Unassembled WGS sequence"/>
</dbReference>
<dbReference type="InterPro" id="IPR023230">
    <property type="entry name" value="Glyco_hydro_2_CS"/>
</dbReference>
<evidence type="ECO:0000313" key="16">
    <source>
        <dbReference type="Proteomes" id="UP000029736"/>
    </source>
</evidence>
<protein>
    <recommendedName>
        <fullName evidence="7 12">Beta-galactosidase</fullName>
        <ecNumber evidence="6 12">3.2.1.23</ecNumber>
    </recommendedName>
    <alternativeName>
        <fullName evidence="11 12">Lactase</fullName>
    </alternativeName>
</protein>
<dbReference type="GO" id="GO:0005990">
    <property type="term" value="P:lactose catabolic process"/>
    <property type="evidence" value="ECO:0007669"/>
    <property type="project" value="TreeGrafter"/>
</dbReference>
<dbReference type="PANTHER" id="PTHR46323:SF2">
    <property type="entry name" value="BETA-GALACTOSIDASE"/>
    <property type="match status" value="1"/>
</dbReference>
<dbReference type="EMBL" id="JPOS01000010">
    <property type="protein sequence ID" value="KGE89297.1"/>
    <property type="molecule type" value="Genomic_DNA"/>
</dbReference>
<dbReference type="InterPro" id="IPR006104">
    <property type="entry name" value="Glyco_hydro_2_N"/>
</dbReference>
<comment type="similarity">
    <text evidence="4 12">Belongs to the glycosyl hydrolase 2 family.</text>
</comment>
<dbReference type="Gene3D" id="2.60.40.10">
    <property type="entry name" value="Immunoglobulins"/>
    <property type="match status" value="2"/>
</dbReference>
<evidence type="ECO:0000256" key="5">
    <source>
        <dbReference type="ARBA" id="ARBA00011245"/>
    </source>
</evidence>
<dbReference type="OrthoDB" id="9801077at2"/>
<name>A0A098SE43_9BACT</name>
<dbReference type="InterPro" id="IPR006101">
    <property type="entry name" value="Glyco_hydro_2"/>
</dbReference>
<dbReference type="Pfam" id="PF02837">
    <property type="entry name" value="Glyco_hydro_2_N"/>
    <property type="match status" value="1"/>
</dbReference>
<dbReference type="GO" id="GO:0004565">
    <property type="term" value="F:beta-galactosidase activity"/>
    <property type="evidence" value="ECO:0007669"/>
    <property type="project" value="UniProtKB-EC"/>
</dbReference>
<keyword evidence="16" id="KW-1185">Reference proteome</keyword>
<dbReference type="SMART" id="SM01038">
    <property type="entry name" value="Bgal_small_N"/>
    <property type="match status" value="1"/>
</dbReference>
<dbReference type="Gene3D" id="3.20.20.80">
    <property type="entry name" value="Glycosidases"/>
    <property type="match status" value="1"/>
</dbReference>
<evidence type="ECO:0000256" key="8">
    <source>
        <dbReference type="ARBA" id="ARBA00022801"/>
    </source>
</evidence>
<dbReference type="InterPro" id="IPR006103">
    <property type="entry name" value="Glyco_hydro_2_cat"/>
</dbReference>
<comment type="catalytic activity">
    <reaction evidence="1 12">
        <text>Hydrolysis of terminal non-reducing beta-D-galactose residues in beta-D-galactosides.</text>
        <dbReference type="EC" id="3.2.1.23"/>
    </reaction>
</comment>
<dbReference type="SUPFAM" id="SSF51445">
    <property type="entry name" value="(Trans)glycosidases"/>
    <property type="match status" value="1"/>
</dbReference>
<dbReference type="RefSeq" id="WP_044216375.1">
    <property type="nucleotide sequence ID" value="NZ_JBKAGJ010000024.1"/>
</dbReference>
<dbReference type="PROSITE" id="PS00719">
    <property type="entry name" value="GLYCOSYL_HYDROL_F2_1"/>
    <property type="match status" value="1"/>
</dbReference>
<keyword evidence="10 12" id="KW-0326">Glycosidase</keyword>
<evidence type="ECO:0000256" key="9">
    <source>
        <dbReference type="ARBA" id="ARBA00022837"/>
    </source>
</evidence>
<accession>A0A098SE43</accession>
<dbReference type="AlphaFoldDB" id="A0A098SE43"/>
<dbReference type="InterPro" id="IPR011013">
    <property type="entry name" value="Gal_mutarotase_sf_dom"/>
</dbReference>
<dbReference type="InterPro" id="IPR017853">
    <property type="entry name" value="GH"/>
</dbReference>
<evidence type="ECO:0000256" key="1">
    <source>
        <dbReference type="ARBA" id="ARBA00001412"/>
    </source>
</evidence>
<evidence type="ECO:0000256" key="3">
    <source>
        <dbReference type="ARBA" id="ARBA00001959"/>
    </source>
</evidence>
<feature type="chain" id="PRO_5001940197" description="Beta-galactosidase" evidence="13">
    <location>
        <begin position="23"/>
        <end position="1037"/>
    </location>
</feature>
<evidence type="ECO:0000259" key="14">
    <source>
        <dbReference type="SMART" id="SM01038"/>
    </source>
</evidence>
<evidence type="ECO:0000256" key="11">
    <source>
        <dbReference type="ARBA" id="ARBA00032230"/>
    </source>
</evidence>
<dbReference type="InterPro" id="IPR050347">
    <property type="entry name" value="Bact_Beta-galactosidase"/>
</dbReference>
<evidence type="ECO:0000256" key="12">
    <source>
        <dbReference type="RuleBase" id="RU361154"/>
    </source>
</evidence>
<evidence type="ECO:0000313" key="15">
    <source>
        <dbReference type="EMBL" id="KGE89297.1"/>
    </source>
</evidence>
<organism evidence="15 16">
    <name type="scientific">Phaeodactylibacter xiamenensis</name>
    <dbReference type="NCBI Taxonomy" id="1524460"/>
    <lineage>
        <taxon>Bacteria</taxon>
        <taxon>Pseudomonadati</taxon>
        <taxon>Bacteroidota</taxon>
        <taxon>Saprospiria</taxon>
        <taxon>Saprospirales</taxon>
        <taxon>Haliscomenobacteraceae</taxon>
        <taxon>Phaeodactylibacter</taxon>
    </lineage>
</organism>
<evidence type="ECO:0000256" key="4">
    <source>
        <dbReference type="ARBA" id="ARBA00007401"/>
    </source>
</evidence>
<dbReference type="InterPro" id="IPR004199">
    <property type="entry name" value="B-gal_small/dom_5"/>
</dbReference>
<dbReference type="GO" id="GO:0030246">
    <property type="term" value="F:carbohydrate binding"/>
    <property type="evidence" value="ECO:0007669"/>
    <property type="project" value="InterPro"/>
</dbReference>
<dbReference type="Pfam" id="PF16353">
    <property type="entry name" value="LacZ_4"/>
    <property type="match status" value="1"/>
</dbReference>